<dbReference type="PANTHER" id="PTHR42770">
    <property type="entry name" value="AMINO ACID TRANSPORTER-RELATED"/>
    <property type="match status" value="1"/>
</dbReference>
<proteinExistence type="predicted"/>
<feature type="transmembrane region" description="Helical" evidence="6">
    <location>
        <begin position="426"/>
        <end position="447"/>
    </location>
</feature>
<accession>A0A1W1V9F4</accession>
<feature type="transmembrane region" description="Helical" evidence="6">
    <location>
        <begin position="145"/>
        <end position="162"/>
    </location>
</feature>
<dbReference type="GO" id="GO:0022857">
    <property type="term" value="F:transmembrane transporter activity"/>
    <property type="evidence" value="ECO:0007669"/>
    <property type="project" value="InterPro"/>
</dbReference>
<evidence type="ECO:0000313" key="7">
    <source>
        <dbReference type="EMBL" id="SMB89958.1"/>
    </source>
</evidence>
<keyword evidence="5 6" id="KW-0472">Membrane</keyword>
<reference evidence="7 8" key="1">
    <citation type="submission" date="2017-04" db="EMBL/GenBank/DDBJ databases">
        <authorList>
            <person name="Afonso C.L."/>
            <person name="Miller P.J."/>
            <person name="Scott M.A."/>
            <person name="Spackman E."/>
            <person name="Goraichik I."/>
            <person name="Dimitrov K.M."/>
            <person name="Suarez D.L."/>
            <person name="Swayne D.E."/>
        </authorList>
    </citation>
    <scope>NUCLEOTIDE SEQUENCE [LARGE SCALE GENOMIC DNA]</scope>
    <source>
        <strain evidence="7 8">ToBE</strain>
    </source>
</reference>
<organism evidence="7 8">
    <name type="scientific">Thermanaeromonas toyohensis ToBE</name>
    <dbReference type="NCBI Taxonomy" id="698762"/>
    <lineage>
        <taxon>Bacteria</taxon>
        <taxon>Bacillati</taxon>
        <taxon>Bacillota</taxon>
        <taxon>Clostridia</taxon>
        <taxon>Neomoorellales</taxon>
        <taxon>Neomoorellaceae</taxon>
        <taxon>Thermanaeromonas</taxon>
    </lineage>
</organism>
<dbReference type="STRING" id="698762.SAMN00808754_0234"/>
<dbReference type="AlphaFoldDB" id="A0A1W1V9F4"/>
<feature type="transmembrane region" description="Helical" evidence="6">
    <location>
        <begin position="252"/>
        <end position="271"/>
    </location>
</feature>
<dbReference type="PANTHER" id="PTHR42770:SF11">
    <property type="entry name" value="INNER MEMBRANE TRANSPORT PROTEIN YBAT"/>
    <property type="match status" value="1"/>
</dbReference>
<feature type="transmembrane region" description="Helical" evidence="6">
    <location>
        <begin position="352"/>
        <end position="373"/>
    </location>
</feature>
<dbReference type="Pfam" id="PF13520">
    <property type="entry name" value="AA_permease_2"/>
    <property type="match status" value="1"/>
</dbReference>
<dbReference type="EMBL" id="LT838272">
    <property type="protein sequence ID" value="SMB89958.1"/>
    <property type="molecule type" value="Genomic_DNA"/>
</dbReference>
<gene>
    <name evidence="7" type="ORF">SAMN00808754_0234</name>
</gene>
<protein>
    <submittedName>
        <fullName evidence="7">Amino acid/polyamine/organocation transporter, APC superfamily</fullName>
    </submittedName>
</protein>
<feature type="transmembrane region" description="Helical" evidence="6">
    <location>
        <begin position="20"/>
        <end position="41"/>
    </location>
</feature>
<feature type="transmembrane region" description="Helical" evidence="6">
    <location>
        <begin position="214"/>
        <end position="231"/>
    </location>
</feature>
<evidence type="ECO:0000256" key="1">
    <source>
        <dbReference type="ARBA" id="ARBA00004651"/>
    </source>
</evidence>
<feature type="transmembrane region" description="Helical" evidence="6">
    <location>
        <begin position="174"/>
        <end position="194"/>
    </location>
</feature>
<dbReference type="Proteomes" id="UP000192569">
    <property type="component" value="Chromosome I"/>
</dbReference>
<sequence length="520" mass="57851">MGAMEETKLELRRDVSVWGSFMWGYADVGADIYAALGLVMLWAKGASVLAFALAGLVYIMIGLAYTELAATYPVAGGGQYFTLRGLGDFWGFVAGSALLLDYTIDIALFSAASAGYINFFVPYLFNVDVKDLTVSLGPFHQVNLVWMAESLLLVAFLIWLNIRGIRESSLLNEILGAIDILTESSIIVFGFLFAWKPELLAYQWHTQFPTLKEFMYGSSLAIISFVGLESISQAAQETKRPATIVPRTSVTLIFTVFIFATAFSTMSLGVLPWQELAEAIGDPVARLAHAIPFIGVIAGPFAALLGATILLISANSGVMSASRLTYSMSQFHFIPEWFNAVHPRFRTPYRTILVFSLIGVVQLILSFLTPNAMDTLGNMYAFGATTGYILVFIALIKLRFSDPYSPRPYKVPFNIKVRYHNRIVEFPILGVLGMLGVSLILFEVILTHAIGRIAGPAWVVLSFLFYAWYRRKHGLPILGSIPRDWEAEQMRVLESAEEYELLERYKLALRERRKKEVAQA</sequence>
<feature type="transmembrane region" description="Helical" evidence="6">
    <location>
        <begin position="48"/>
        <end position="66"/>
    </location>
</feature>
<name>A0A1W1V9F4_9FIRM</name>
<feature type="transmembrane region" description="Helical" evidence="6">
    <location>
        <begin position="106"/>
        <end position="125"/>
    </location>
</feature>
<keyword evidence="2" id="KW-1003">Cell membrane</keyword>
<evidence type="ECO:0000256" key="2">
    <source>
        <dbReference type="ARBA" id="ARBA00022475"/>
    </source>
</evidence>
<evidence type="ECO:0000256" key="4">
    <source>
        <dbReference type="ARBA" id="ARBA00022989"/>
    </source>
</evidence>
<evidence type="ECO:0000256" key="6">
    <source>
        <dbReference type="SAM" id="Phobius"/>
    </source>
</evidence>
<dbReference type="PIRSF" id="PIRSF006060">
    <property type="entry name" value="AA_transporter"/>
    <property type="match status" value="1"/>
</dbReference>
<dbReference type="InterPro" id="IPR050367">
    <property type="entry name" value="APC_superfamily"/>
</dbReference>
<dbReference type="Gene3D" id="1.20.1740.10">
    <property type="entry name" value="Amino acid/polyamine transporter I"/>
    <property type="match status" value="1"/>
</dbReference>
<evidence type="ECO:0000256" key="3">
    <source>
        <dbReference type="ARBA" id="ARBA00022692"/>
    </source>
</evidence>
<keyword evidence="3 6" id="KW-0812">Transmembrane</keyword>
<evidence type="ECO:0000256" key="5">
    <source>
        <dbReference type="ARBA" id="ARBA00023136"/>
    </source>
</evidence>
<feature type="transmembrane region" description="Helical" evidence="6">
    <location>
        <begin position="379"/>
        <end position="400"/>
    </location>
</feature>
<dbReference type="InterPro" id="IPR002293">
    <property type="entry name" value="AA/rel_permease1"/>
</dbReference>
<comment type="subcellular location">
    <subcellularLocation>
        <location evidence="1">Cell membrane</location>
        <topology evidence="1">Multi-pass membrane protein</topology>
    </subcellularLocation>
</comment>
<feature type="transmembrane region" description="Helical" evidence="6">
    <location>
        <begin position="78"/>
        <end position="99"/>
    </location>
</feature>
<feature type="transmembrane region" description="Helical" evidence="6">
    <location>
        <begin position="453"/>
        <end position="469"/>
    </location>
</feature>
<keyword evidence="8" id="KW-1185">Reference proteome</keyword>
<evidence type="ECO:0000313" key="8">
    <source>
        <dbReference type="Proteomes" id="UP000192569"/>
    </source>
</evidence>
<feature type="transmembrane region" description="Helical" evidence="6">
    <location>
        <begin position="291"/>
        <end position="314"/>
    </location>
</feature>
<dbReference type="GO" id="GO:0005886">
    <property type="term" value="C:plasma membrane"/>
    <property type="evidence" value="ECO:0007669"/>
    <property type="project" value="UniProtKB-SubCell"/>
</dbReference>
<keyword evidence="4 6" id="KW-1133">Transmembrane helix</keyword>